<dbReference type="Gene3D" id="3.40.50.10810">
    <property type="entry name" value="Tandem AAA-ATPase domain"/>
    <property type="match status" value="1"/>
</dbReference>
<keyword evidence="4" id="KW-1185">Reference proteome</keyword>
<dbReference type="GO" id="GO:0004386">
    <property type="term" value="F:helicase activity"/>
    <property type="evidence" value="ECO:0007669"/>
    <property type="project" value="UniProtKB-KW"/>
</dbReference>
<dbReference type="Gene3D" id="3.40.50.300">
    <property type="entry name" value="P-loop containing nucleotide triphosphate hydrolases"/>
    <property type="match status" value="1"/>
</dbReference>
<feature type="domain" description="Helicase ATP-binding" evidence="2">
    <location>
        <begin position="22"/>
        <end position="188"/>
    </location>
</feature>
<dbReference type="Proteomes" id="UP000711047">
    <property type="component" value="Unassembled WGS sequence"/>
</dbReference>
<dbReference type="PANTHER" id="PTHR10799">
    <property type="entry name" value="SNF2/RAD54 HELICASE FAMILY"/>
    <property type="match status" value="1"/>
</dbReference>
<name>A0ABX2DL28_9BACL</name>
<comment type="caution">
    <text evidence="3">The sequence shown here is derived from an EMBL/GenBank/DDBJ whole genome shotgun (WGS) entry which is preliminary data.</text>
</comment>
<evidence type="ECO:0000313" key="4">
    <source>
        <dbReference type="Proteomes" id="UP000711047"/>
    </source>
</evidence>
<keyword evidence="3" id="KW-0067">ATP-binding</keyword>
<gene>
    <name evidence="3" type="ORF">HQN87_08280</name>
</gene>
<dbReference type="SMART" id="SM00487">
    <property type="entry name" value="DEXDc"/>
    <property type="match status" value="1"/>
</dbReference>
<dbReference type="InterPro" id="IPR014001">
    <property type="entry name" value="Helicase_ATP-bd"/>
</dbReference>
<dbReference type="Pfam" id="PF00271">
    <property type="entry name" value="Helicase_C"/>
    <property type="match status" value="1"/>
</dbReference>
<keyword evidence="1" id="KW-0378">Hydrolase</keyword>
<accession>A0ABX2DL28</accession>
<dbReference type="CDD" id="cd18793">
    <property type="entry name" value="SF2_C_SNF"/>
    <property type="match status" value="1"/>
</dbReference>
<dbReference type="EMBL" id="JABMKX010000004">
    <property type="protein sequence ID" value="NQX45327.1"/>
    <property type="molecule type" value="Genomic_DNA"/>
</dbReference>
<keyword evidence="3" id="KW-0347">Helicase</keyword>
<organism evidence="3 4">
    <name type="scientific">Paenibacillus tritici</name>
    <dbReference type="NCBI Taxonomy" id="1873425"/>
    <lineage>
        <taxon>Bacteria</taxon>
        <taxon>Bacillati</taxon>
        <taxon>Bacillota</taxon>
        <taxon>Bacilli</taxon>
        <taxon>Bacillales</taxon>
        <taxon>Paenibacillaceae</taxon>
        <taxon>Paenibacillus</taxon>
    </lineage>
</organism>
<dbReference type="InterPro" id="IPR038718">
    <property type="entry name" value="SNF2-like_sf"/>
</dbReference>
<reference evidence="3 4" key="1">
    <citation type="submission" date="2020-05" db="EMBL/GenBank/DDBJ databases">
        <title>Paenibacillus glebae, sp. nov., Paenibacillus humi sp. nov., Paenibacillus pedi sp. nov., Paenibacillus terrestris sp. nov. and Paenibacillus terricola sp. nov., isolated from a forest top soil sample.</title>
        <authorList>
            <person name="Qi S."/>
            <person name="Carlier A."/>
            <person name="Cnockaert M."/>
            <person name="Vandamme P."/>
        </authorList>
    </citation>
    <scope>NUCLEOTIDE SEQUENCE [LARGE SCALE GENOMIC DNA]</scope>
    <source>
        <strain evidence="3 4">LMG 29502</strain>
    </source>
</reference>
<dbReference type="InterPro" id="IPR000330">
    <property type="entry name" value="SNF2_N"/>
</dbReference>
<dbReference type="InterPro" id="IPR027417">
    <property type="entry name" value="P-loop_NTPase"/>
</dbReference>
<proteinExistence type="predicted"/>
<dbReference type="RefSeq" id="WP_173130539.1">
    <property type="nucleotide sequence ID" value="NZ_JABMKX010000004.1"/>
</dbReference>
<evidence type="ECO:0000259" key="2">
    <source>
        <dbReference type="PROSITE" id="PS51192"/>
    </source>
</evidence>
<keyword evidence="3" id="KW-0547">Nucleotide-binding</keyword>
<dbReference type="PROSITE" id="PS51192">
    <property type="entry name" value="HELICASE_ATP_BIND_1"/>
    <property type="match status" value="1"/>
</dbReference>
<dbReference type="InterPro" id="IPR001650">
    <property type="entry name" value="Helicase_C-like"/>
</dbReference>
<dbReference type="SUPFAM" id="SSF52540">
    <property type="entry name" value="P-loop containing nucleoside triphosphate hydrolases"/>
    <property type="match status" value="2"/>
</dbReference>
<dbReference type="Pfam" id="PF00176">
    <property type="entry name" value="SNF2-rel_dom"/>
    <property type="match status" value="1"/>
</dbReference>
<evidence type="ECO:0000313" key="3">
    <source>
        <dbReference type="EMBL" id="NQX45327.1"/>
    </source>
</evidence>
<evidence type="ECO:0000256" key="1">
    <source>
        <dbReference type="ARBA" id="ARBA00022801"/>
    </source>
</evidence>
<sequence>MTALVEKPRQQFKPWDYQRYCINRLLTDDALGLFLGLGLGKTVITLTAINDLKYNRFLIRRTLVIAPKKVAELTWTTEAAKWEHLKHLRIIPVLGSQQKRIKALNTPGDVWVINRDNVKWLAEYYRNAWPFDMVVLDELSSFKNHQAQRFKALTWIRPHIKRIVGLTGTPAPNGLLDLWAQMFLLDQGERLEKRVTHYREKYFQHNYNGFGYTAKPGADEVIHRQIAGLCISMKAEDYLELPDCITNIIPVALDDKAAAQYKRMERDLLLAIEDTEISVTSAAALTGKLLQLCNGALYDDERGVHELHSCKIEAFMELVEQLNGARALVFYNFQHDLARLHSALKGSGLRIRELKTPQDQLDWNAGQVDILLAHPASAAYGLNLQDGGNHVVWFGLNWSLELYQQANGRLHRQGQKQKVILHHLVVQGGVDEDVMAALEAKATTQDRLLTALKARVERVK</sequence>
<dbReference type="InterPro" id="IPR049730">
    <property type="entry name" value="SNF2/RAD54-like_C"/>
</dbReference>
<protein>
    <submittedName>
        <fullName evidence="3">DEAD/DEAH box helicase</fullName>
    </submittedName>
</protein>